<keyword evidence="3" id="KW-1185">Reference proteome</keyword>
<name>A0A8H7ZQ47_9FUNG</name>
<gene>
    <name evidence="2" type="ORF">BJ554DRAFT_2903</name>
</gene>
<proteinExistence type="predicted"/>
<dbReference type="AlphaFoldDB" id="A0A8H7ZQ47"/>
<dbReference type="Proteomes" id="UP000673691">
    <property type="component" value="Unassembled WGS sequence"/>
</dbReference>
<evidence type="ECO:0000313" key="2">
    <source>
        <dbReference type="EMBL" id="KAG5457155.1"/>
    </source>
</evidence>
<protein>
    <submittedName>
        <fullName evidence="2">Uncharacterized protein</fullName>
    </submittedName>
</protein>
<feature type="non-terminal residue" evidence="2">
    <location>
        <position position="1"/>
    </location>
</feature>
<feature type="region of interest" description="Disordered" evidence="1">
    <location>
        <begin position="122"/>
        <end position="151"/>
    </location>
</feature>
<accession>A0A8H7ZQ47</accession>
<comment type="caution">
    <text evidence="2">The sequence shown here is derived from an EMBL/GenBank/DDBJ whole genome shotgun (WGS) entry which is preliminary data.</text>
</comment>
<sequence length="151" mass="15868">EDNGSLHGGLPENPLWFAGVPSAFEGLADDSHSACAALACLTETTRPFSGTKGKHDALLPAALDLALGNPPTPDLLAAGDDGLRELVAAHVSIRAEEGGRLDGRLKPGKGQVHKHVYHVFRERHRGGGGGKRTSQGQGLKRLTTPRGRSRT</sequence>
<dbReference type="EMBL" id="JAEFCI010010530">
    <property type="protein sequence ID" value="KAG5457155.1"/>
    <property type="molecule type" value="Genomic_DNA"/>
</dbReference>
<evidence type="ECO:0000313" key="3">
    <source>
        <dbReference type="Proteomes" id="UP000673691"/>
    </source>
</evidence>
<organism evidence="2 3">
    <name type="scientific">Olpidium bornovanus</name>
    <dbReference type="NCBI Taxonomy" id="278681"/>
    <lineage>
        <taxon>Eukaryota</taxon>
        <taxon>Fungi</taxon>
        <taxon>Fungi incertae sedis</taxon>
        <taxon>Olpidiomycota</taxon>
        <taxon>Olpidiomycotina</taxon>
        <taxon>Olpidiomycetes</taxon>
        <taxon>Olpidiales</taxon>
        <taxon>Olpidiaceae</taxon>
        <taxon>Olpidium</taxon>
    </lineage>
</organism>
<reference evidence="2 3" key="1">
    <citation type="journal article" name="Sci. Rep.">
        <title>Genome-scale phylogenetic analyses confirm Olpidium as the closest living zoosporic fungus to the non-flagellated, terrestrial fungi.</title>
        <authorList>
            <person name="Chang Y."/>
            <person name="Rochon D."/>
            <person name="Sekimoto S."/>
            <person name="Wang Y."/>
            <person name="Chovatia M."/>
            <person name="Sandor L."/>
            <person name="Salamov A."/>
            <person name="Grigoriev I.V."/>
            <person name="Stajich J.E."/>
            <person name="Spatafora J.W."/>
        </authorList>
    </citation>
    <scope>NUCLEOTIDE SEQUENCE [LARGE SCALE GENOMIC DNA]</scope>
    <source>
        <strain evidence="2">S191</strain>
    </source>
</reference>
<evidence type="ECO:0000256" key="1">
    <source>
        <dbReference type="SAM" id="MobiDB-lite"/>
    </source>
</evidence>